<dbReference type="SUPFAM" id="SSF56349">
    <property type="entry name" value="DNA breaking-rejoining enzymes"/>
    <property type="match status" value="1"/>
</dbReference>
<evidence type="ECO:0000256" key="1">
    <source>
        <dbReference type="ARBA" id="ARBA00023172"/>
    </source>
</evidence>
<dbReference type="InterPro" id="IPR013762">
    <property type="entry name" value="Integrase-like_cat_sf"/>
</dbReference>
<comment type="caution">
    <text evidence="2">The sequence shown here is derived from an EMBL/GenBank/DDBJ whole genome shotgun (WGS) entry which is preliminary data.</text>
</comment>
<keyword evidence="3" id="KW-1185">Reference proteome</keyword>
<dbReference type="GO" id="GO:0015074">
    <property type="term" value="P:DNA integration"/>
    <property type="evidence" value="ECO:0007669"/>
    <property type="project" value="InterPro"/>
</dbReference>
<dbReference type="EMBL" id="QDEB01078993">
    <property type="protein sequence ID" value="RZC34560.1"/>
    <property type="molecule type" value="Genomic_DNA"/>
</dbReference>
<reference evidence="2 3" key="1">
    <citation type="submission" date="2017-03" db="EMBL/GenBank/DDBJ databases">
        <title>Genome of the blue death feigning beetle - Asbolus verrucosus.</title>
        <authorList>
            <person name="Rider S.D."/>
        </authorList>
    </citation>
    <scope>NUCLEOTIDE SEQUENCE [LARGE SCALE GENOMIC DNA]</scope>
    <source>
        <strain evidence="2">Butters</strain>
        <tissue evidence="2">Head and leg muscle</tissue>
    </source>
</reference>
<evidence type="ECO:0000313" key="3">
    <source>
        <dbReference type="Proteomes" id="UP000292052"/>
    </source>
</evidence>
<keyword evidence="1" id="KW-0233">DNA recombination</keyword>
<dbReference type="InterPro" id="IPR011010">
    <property type="entry name" value="DNA_brk_join_enz"/>
</dbReference>
<protein>
    <recommendedName>
        <fullName evidence="4">Phage integrase domain containing protein</fullName>
    </recommendedName>
</protein>
<proteinExistence type="predicted"/>
<dbReference type="OrthoDB" id="6782577at2759"/>
<gene>
    <name evidence="2" type="ORF">BDFB_010096</name>
</gene>
<evidence type="ECO:0000313" key="2">
    <source>
        <dbReference type="EMBL" id="RZC34560.1"/>
    </source>
</evidence>
<dbReference type="AlphaFoldDB" id="A0A482VPA9"/>
<dbReference type="Gene3D" id="1.10.443.10">
    <property type="entry name" value="Intergrase catalytic core"/>
    <property type="match status" value="1"/>
</dbReference>
<dbReference type="GO" id="GO:0006310">
    <property type="term" value="P:DNA recombination"/>
    <property type="evidence" value="ECO:0007669"/>
    <property type="project" value="UniProtKB-KW"/>
</dbReference>
<dbReference type="GO" id="GO:0003677">
    <property type="term" value="F:DNA binding"/>
    <property type="evidence" value="ECO:0007669"/>
    <property type="project" value="InterPro"/>
</dbReference>
<accession>A0A482VPA9</accession>
<organism evidence="2 3">
    <name type="scientific">Asbolus verrucosus</name>
    <name type="common">Desert ironclad beetle</name>
    <dbReference type="NCBI Taxonomy" id="1661398"/>
    <lineage>
        <taxon>Eukaryota</taxon>
        <taxon>Metazoa</taxon>
        <taxon>Ecdysozoa</taxon>
        <taxon>Arthropoda</taxon>
        <taxon>Hexapoda</taxon>
        <taxon>Insecta</taxon>
        <taxon>Pterygota</taxon>
        <taxon>Neoptera</taxon>
        <taxon>Endopterygota</taxon>
        <taxon>Coleoptera</taxon>
        <taxon>Polyphaga</taxon>
        <taxon>Cucujiformia</taxon>
        <taxon>Tenebrionidae</taxon>
        <taxon>Pimeliinae</taxon>
        <taxon>Asbolus</taxon>
    </lineage>
</organism>
<name>A0A482VPA9_ASBVE</name>
<sequence length="74" mass="7960">MSGPEESLTPQGIKEAAKKATLIVALTLGISGALRREELSKMKPGDIEFRNDVVVVTIPETKTGIPSYLLSLIH</sequence>
<dbReference type="Proteomes" id="UP000292052">
    <property type="component" value="Unassembled WGS sequence"/>
</dbReference>
<evidence type="ECO:0008006" key="4">
    <source>
        <dbReference type="Google" id="ProtNLM"/>
    </source>
</evidence>